<dbReference type="AlphaFoldDB" id="A3IXQ0"/>
<reference evidence="2 3" key="1">
    <citation type="submission" date="2007-03" db="EMBL/GenBank/DDBJ databases">
        <authorList>
            <person name="Stal L."/>
            <person name="Ferriera S."/>
            <person name="Johnson J."/>
            <person name="Kravitz S."/>
            <person name="Beeson K."/>
            <person name="Sutton G."/>
            <person name="Rogers Y.-H."/>
            <person name="Friedman R."/>
            <person name="Frazier M."/>
            <person name="Venter J.C."/>
        </authorList>
    </citation>
    <scope>NUCLEOTIDE SEQUENCE [LARGE SCALE GENOMIC DNA]</scope>
    <source>
        <strain evidence="2 3">CCY0110</strain>
    </source>
</reference>
<dbReference type="eggNOG" id="COG5609">
    <property type="taxonomic scope" value="Bacteria"/>
</dbReference>
<dbReference type="InterPro" id="IPR018745">
    <property type="entry name" value="MpsC"/>
</dbReference>
<comment type="caution">
    <text evidence="2">The sequence shown here is derived from an EMBL/GenBank/DDBJ whole genome shotgun (WGS) entry which is preliminary data.</text>
</comment>
<dbReference type="Pfam" id="PF10057">
    <property type="entry name" value="MpsC"/>
    <property type="match status" value="1"/>
</dbReference>
<dbReference type="OrthoDB" id="512464at2"/>
<gene>
    <name evidence="2" type="ORF">CY0110_27899</name>
</gene>
<protein>
    <recommendedName>
        <fullName evidence="1">Na+-translocating membrane potential-generating system MpsC domain-containing protein</fullName>
    </recommendedName>
</protein>
<sequence>MNIDSSSTEQNPTRGQLERKLSQSIQAFYRQNLGYQPGQTICHLFEQKLAIVIENSVTPTEQFLTDEGEASLAKKVRESLDNLTRSRLQELIEDILEVQVRDLLSDVTLETGRMGIIVVLEETPKVRNPESIQKKKSS</sequence>
<accession>A3IXQ0</accession>
<evidence type="ECO:0000259" key="1">
    <source>
        <dbReference type="Pfam" id="PF10057"/>
    </source>
</evidence>
<dbReference type="Proteomes" id="UP000003781">
    <property type="component" value="Unassembled WGS sequence"/>
</dbReference>
<organism evidence="2 3">
    <name type="scientific">Crocosphaera chwakensis CCY0110</name>
    <dbReference type="NCBI Taxonomy" id="391612"/>
    <lineage>
        <taxon>Bacteria</taxon>
        <taxon>Bacillati</taxon>
        <taxon>Cyanobacteriota</taxon>
        <taxon>Cyanophyceae</taxon>
        <taxon>Oscillatoriophycideae</taxon>
        <taxon>Chroococcales</taxon>
        <taxon>Aphanothecaceae</taxon>
        <taxon>Crocosphaera</taxon>
        <taxon>Crocosphaera chwakensis</taxon>
    </lineage>
</organism>
<keyword evidence="3" id="KW-1185">Reference proteome</keyword>
<evidence type="ECO:0000313" key="2">
    <source>
        <dbReference type="EMBL" id="EAZ88751.1"/>
    </source>
</evidence>
<dbReference type="EMBL" id="AAXW01000068">
    <property type="protein sequence ID" value="EAZ88751.1"/>
    <property type="molecule type" value="Genomic_DNA"/>
</dbReference>
<feature type="domain" description="Na+-translocating membrane potential-generating system MpsC" evidence="1">
    <location>
        <begin position="13"/>
        <end position="121"/>
    </location>
</feature>
<name>A3IXQ0_9CHRO</name>
<dbReference type="RefSeq" id="WP_008278160.1">
    <property type="nucleotide sequence ID" value="NZ_AAXW01000068.1"/>
</dbReference>
<evidence type="ECO:0000313" key="3">
    <source>
        <dbReference type="Proteomes" id="UP000003781"/>
    </source>
</evidence>
<proteinExistence type="predicted"/>